<dbReference type="SMART" id="SM00320">
    <property type="entry name" value="WD40"/>
    <property type="match status" value="3"/>
</dbReference>
<dbReference type="OrthoDB" id="414814at2759"/>
<feature type="compositionally biased region" description="Basic residues" evidence="2">
    <location>
        <begin position="1"/>
        <end position="12"/>
    </location>
</feature>
<dbReference type="PANTHER" id="PTHR44489:SF11">
    <property type="entry name" value="WD REPEAT DOMAIN 86"/>
    <property type="match status" value="1"/>
</dbReference>
<dbReference type="InterPro" id="IPR011047">
    <property type="entry name" value="Quinoprotein_ADH-like_sf"/>
</dbReference>
<dbReference type="PROSITE" id="PS50082">
    <property type="entry name" value="WD_REPEATS_2"/>
    <property type="match status" value="1"/>
</dbReference>
<dbReference type="Proteomes" id="UP000041254">
    <property type="component" value="Unassembled WGS sequence"/>
</dbReference>
<dbReference type="PROSITE" id="PS50294">
    <property type="entry name" value="WD_REPEATS_REGION"/>
    <property type="match status" value="1"/>
</dbReference>
<dbReference type="InterPro" id="IPR015943">
    <property type="entry name" value="WD40/YVTN_repeat-like_dom_sf"/>
</dbReference>
<dbReference type="EMBL" id="CDMY01001036">
    <property type="protein sequence ID" value="CEM39329.1"/>
    <property type="molecule type" value="Genomic_DNA"/>
</dbReference>
<protein>
    <submittedName>
        <fullName evidence="3">Uncharacterized protein</fullName>
    </submittedName>
</protein>
<organism evidence="3 4">
    <name type="scientific">Vitrella brassicaformis (strain CCMP3155)</name>
    <dbReference type="NCBI Taxonomy" id="1169540"/>
    <lineage>
        <taxon>Eukaryota</taxon>
        <taxon>Sar</taxon>
        <taxon>Alveolata</taxon>
        <taxon>Colpodellida</taxon>
        <taxon>Vitrellaceae</taxon>
        <taxon>Vitrella</taxon>
    </lineage>
</organism>
<feature type="compositionally biased region" description="Gly residues" evidence="2">
    <location>
        <begin position="13"/>
        <end position="30"/>
    </location>
</feature>
<name>A0A0G4H6N3_VITBC</name>
<dbReference type="VEuPathDB" id="CryptoDB:Vbra_19611"/>
<feature type="region of interest" description="Disordered" evidence="2">
    <location>
        <begin position="1"/>
        <end position="107"/>
    </location>
</feature>
<dbReference type="InterPro" id="IPR001680">
    <property type="entry name" value="WD40_rpt"/>
</dbReference>
<dbReference type="OMA" id="FNPYGYL"/>
<gene>
    <name evidence="3" type="ORF">Vbra_19611</name>
</gene>
<dbReference type="PANTHER" id="PTHR44489">
    <property type="match status" value="1"/>
</dbReference>
<dbReference type="InterPro" id="IPR044715">
    <property type="entry name" value="WDR86-like"/>
</dbReference>
<dbReference type="Pfam" id="PF00400">
    <property type="entry name" value="WD40"/>
    <property type="match status" value="1"/>
</dbReference>
<dbReference type="Gene3D" id="2.130.10.10">
    <property type="entry name" value="YVTN repeat-like/Quinoprotein amine dehydrogenase"/>
    <property type="match status" value="1"/>
</dbReference>
<evidence type="ECO:0000313" key="3">
    <source>
        <dbReference type="EMBL" id="CEM39329.1"/>
    </source>
</evidence>
<evidence type="ECO:0000256" key="1">
    <source>
        <dbReference type="PROSITE-ProRule" id="PRU00221"/>
    </source>
</evidence>
<dbReference type="InParanoid" id="A0A0G4H6N3"/>
<accession>A0A0G4H6N3</accession>
<dbReference type="PhylomeDB" id="A0A0G4H6N3"/>
<dbReference type="STRING" id="1169540.A0A0G4H6N3"/>
<dbReference type="AlphaFoldDB" id="A0A0G4H6N3"/>
<proteinExistence type="predicted"/>
<reference evidence="3 4" key="1">
    <citation type="submission" date="2014-11" db="EMBL/GenBank/DDBJ databases">
        <authorList>
            <person name="Zhu J."/>
            <person name="Qi W."/>
            <person name="Song R."/>
        </authorList>
    </citation>
    <scope>NUCLEOTIDE SEQUENCE [LARGE SCALE GENOMIC DNA]</scope>
</reference>
<evidence type="ECO:0000313" key="4">
    <source>
        <dbReference type="Proteomes" id="UP000041254"/>
    </source>
</evidence>
<feature type="repeat" description="WD" evidence="1">
    <location>
        <begin position="234"/>
        <end position="266"/>
    </location>
</feature>
<evidence type="ECO:0000256" key="2">
    <source>
        <dbReference type="SAM" id="MobiDB-lite"/>
    </source>
</evidence>
<keyword evidence="1" id="KW-0853">WD repeat</keyword>
<keyword evidence="4" id="KW-1185">Reference proteome</keyword>
<dbReference type="SUPFAM" id="SSF50998">
    <property type="entry name" value="Quinoprotein alcohol dehydrogenase-like"/>
    <property type="match status" value="1"/>
</dbReference>
<sequence length="457" mass="49100">MAYRSGGRRGGRGRGGGDFYRGRGRGGGYQQDGYYQDGYDDPQYQHHQPPVLQPARGGRGGQSYYNGRGGAYEPFGRGGRGGKRNAGDTDGMADHGGGPRRRGGQGGGNPLVYCRHFMDGTCQARSSPCGFKHGLLRLGGMPKAHSNGIDAMLIQENPEDSTKPILWTGSRDGKLKMWEMVEQDGSRLQFREKQDTNMQGCNVTSLLYAGDGVFVGQSNGVITCFRLNGQTFTLTGHTAPVYALLMLDDVLISGSWDATVRFWKFDAASQQFGCVQSVPVCSGVKAIANHTTQLWVATIEKIQVLDLSNNGTIGAGFDVPKVMDLLLYSGPSGSFMLAVTLSGHIKAFNLQTGAEEYDQQHSGPQQKIMKLAGLKDPSDGQDLLLFAKDNGWITALELPTMNERGSFRAHNEVEVRSMVSIPALGLLFTAGMDGSVAAWKFVPGGTPPCKAGGAPAW</sequence>